<dbReference type="GO" id="GO:0000976">
    <property type="term" value="F:transcription cis-regulatory region binding"/>
    <property type="evidence" value="ECO:0007669"/>
    <property type="project" value="TreeGrafter"/>
</dbReference>
<feature type="domain" description="Response regulatory" evidence="8">
    <location>
        <begin position="2"/>
        <end position="116"/>
    </location>
</feature>
<keyword evidence="3" id="KW-0805">Transcription regulation</keyword>
<gene>
    <name evidence="10" type="ORF">D1632_03810</name>
</gene>
<feature type="domain" description="OmpR/PhoB-type" evidence="9">
    <location>
        <begin position="127"/>
        <end position="224"/>
    </location>
</feature>
<dbReference type="GO" id="GO:0005829">
    <property type="term" value="C:cytosol"/>
    <property type="evidence" value="ECO:0007669"/>
    <property type="project" value="TreeGrafter"/>
</dbReference>
<dbReference type="Proteomes" id="UP000267524">
    <property type="component" value="Unassembled WGS sequence"/>
</dbReference>
<dbReference type="PANTHER" id="PTHR48111">
    <property type="entry name" value="REGULATOR OF RPOS"/>
    <property type="match status" value="1"/>
</dbReference>
<dbReference type="PANTHER" id="PTHR48111:SF22">
    <property type="entry name" value="REGULATOR OF RPOS"/>
    <property type="match status" value="1"/>
</dbReference>
<sequence length="224" mass="25893">MNILLVEDDQRISNFLVKGLTEIGYYVTLADSGEKARELIGAYEFEVILMDIMLPGLDGMQLTQMIRFKGNYTPILVISALNSPDDKINMLDLGADDYLSKPFHFEELISRIKALTRRNRMSYQEEMQFLRCGNIIINKDLHTVTQNGKEIEFSPTEYKLLSFLLENKNKVLSRTQILHSVWGINFDNNTNLVDVYISYIRNKIDEEEEKIIHTIKGTGYLVKD</sequence>
<dbReference type="InterPro" id="IPR016032">
    <property type="entry name" value="Sig_transdc_resp-reg_C-effctor"/>
</dbReference>
<evidence type="ECO:0000256" key="3">
    <source>
        <dbReference type="ARBA" id="ARBA00023015"/>
    </source>
</evidence>
<dbReference type="FunFam" id="1.10.10.10:FF:000005">
    <property type="entry name" value="Two-component system response regulator"/>
    <property type="match status" value="1"/>
</dbReference>
<dbReference type="InterPro" id="IPR039420">
    <property type="entry name" value="WalR-like"/>
</dbReference>
<dbReference type="InterPro" id="IPR036388">
    <property type="entry name" value="WH-like_DNA-bd_sf"/>
</dbReference>
<keyword evidence="1 6" id="KW-0597">Phosphoprotein</keyword>
<evidence type="ECO:0000256" key="4">
    <source>
        <dbReference type="ARBA" id="ARBA00023125"/>
    </source>
</evidence>
<keyword evidence="11" id="KW-1185">Reference proteome</keyword>
<evidence type="ECO:0000313" key="11">
    <source>
        <dbReference type="Proteomes" id="UP000267524"/>
    </source>
</evidence>
<dbReference type="InterPro" id="IPR011006">
    <property type="entry name" value="CheY-like_superfamily"/>
</dbReference>
<dbReference type="SMART" id="SM00448">
    <property type="entry name" value="REC"/>
    <property type="match status" value="1"/>
</dbReference>
<keyword evidence="4 7" id="KW-0238">DNA-binding</keyword>
<dbReference type="PROSITE" id="PS51755">
    <property type="entry name" value="OMPR_PHOB"/>
    <property type="match status" value="1"/>
</dbReference>
<dbReference type="Gene3D" id="1.10.10.10">
    <property type="entry name" value="Winged helix-like DNA-binding domain superfamily/Winged helix DNA-binding domain"/>
    <property type="match status" value="1"/>
</dbReference>
<feature type="DNA-binding region" description="OmpR/PhoB-type" evidence="7">
    <location>
        <begin position="127"/>
        <end position="224"/>
    </location>
</feature>
<evidence type="ECO:0000259" key="9">
    <source>
        <dbReference type="PROSITE" id="PS51755"/>
    </source>
</evidence>
<evidence type="ECO:0000256" key="6">
    <source>
        <dbReference type="PROSITE-ProRule" id="PRU00169"/>
    </source>
</evidence>
<dbReference type="RefSeq" id="WP_122545904.1">
    <property type="nucleotide sequence ID" value="NZ_QWIV01000005.1"/>
</dbReference>
<keyword evidence="5" id="KW-0804">Transcription</keyword>
<dbReference type="EMBL" id="QWIV01000005">
    <property type="protein sequence ID" value="RMZ61099.1"/>
    <property type="molecule type" value="Genomic_DNA"/>
</dbReference>
<dbReference type="GO" id="GO:0032993">
    <property type="term" value="C:protein-DNA complex"/>
    <property type="evidence" value="ECO:0007669"/>
    <property type="project" value="TreeGrafter"/>
</dbReference>
<comment type="caution">
    <text evidence="10">The sequence shown here is derived from an EMBL/GenBank/DDBJ whole genome shotgun (WGS) entry which is preliminary data.</text>
</comment>
<evidence type="ECO:0000256" key="2">
    <source>
        <dbReference type="ARBA" id="ARBA00023012"/>
    </source>
</evidence>
<dbReference type="GO" id="GO:0006355">
    <property type="term" value="P:regulation of DNA-templated transcription"/>
    <property type="evidence" value="ECO:0007669"/>
    <property type="project" value="InterPro"/>
</dbReference>
<keyword evidence="2" id="KW-0902">Two-component regulatory system</keyword>
<dbReference type="PROSITE" id="PS50110">
    <property type="entry name" value="RESPONSE_REGULATORY"/>
    <property type="match status" value="1"/>
</dbReference>
<dbReference type="SUPFAM" id="SSF52172">
    <property type="entry name" value="CheY-like"/>
    <property type="match status" value="1"/>
</dbReference>
<dbReference type="CDD" id="cd00383">
    <property type="entry name" value="trans_reg_C"/>
    <property type="match status" value="1"/>
</dbReference>
<dbReference type="Pfam" id="PF00486">
    <property type="entry name" value="Trans_reg_C"/>
    <property type="match status" value="1"/>
</dbReference>
<dbReference type="Gene3D" id="6.10.250.690">
    <property type="match status" value="1"/>
</dbReference>
<evidence type="ECO:0000259" key="8">
    <source>
        <dbReference type="PROSITE" id="PS50110"/>
    </source>
</evidence>
<dbReference type="InterPro" id="IPR001867">
    <property type="entry name" value="OmpR/PhoB-type_DNA-bd"/>
</dbReference>
<evidence type="ECO:0000256" key="1">
    <source>
        <dbReference type="ARBA" id="ARBA00022553"/>
    </source>
</evidence>
<accession>A0A3M7LFY9</accession>
<feature type="modified residue" description="4-aspartylphosphate" evidence="6">
    <location>
        <position position="51"/>
    </location>
</feature>
<dbReference type="SMART" id="SM00862">
    <property type="entry name" value="Trans_reg_C"/>
    <property type="match status" value="1"/>
</dbReference>
<dbReference type="Gene3D" id="3.40.50.2300">
    <property type="match status" value="1"/>
</dbReference>
<reference evidence="10 11" key="1">
    <citation type="submission" date="2018-08" db="EMBL/GenBank/DDBJ databases">
        <title>Chryseobacterium nematophagum: a novel matrix digesting pathogen of nematodes.</title>
        <authorList>
            <person name="Page A."/>
            <person name="Roberts M."/>
            <person name="Felix M.-A."/>
            <person name="Weir W."/>
        </authorList>
    </citation>
    <scope>NUCLEOTIDE SEQUENCE [LARGE SCALE GENOMIC DNA]</scope>
    <source>
        <strain evidence="10 11">JUb275</strain>
    </source>
</reference>
<dbReference type="Pfam" id="PF00072">
    <property type="entry name" value="Response_reg"/>
    <property type="match status" value="1"/>
</dbReference>
<dbReference type="InterPro" id="IPR001789">
    <property type="entry name" value="Sig_transdc_resp-reg_receiver"/>
</dbReference>
<dbReference type="SUPFAM" id="SSF46894">
    <property type="entry name" value="C-terminal effector domain of the bipartite response regulators"/>
    <property type="match status" value="1"/>
</dbReference>
<name>A0A3M7LFY9_9FLAO</name>
<dbReference type="AlphaFoldDB" id="A0A3M7LFY9"/>
<dbReference type="GO" id="GO:0000156">
    <property type="term" value="F:phosphorelay response regulator activity"/>
    <property type="evidence" value="ECO:0007669"/>
    <property type="project" value="TreeGrafter"/>
</dbReference>
<evidence type="ECO:0000313" key="10">
    <source>
        <dbReference type="EMBL" id="RMZ61099.1"/>
    </source>
</evidence>
<proteinExistence type="predicted"/>
<protein>
    <submittedName>
        <fullName evidence="10">DNA-binding response regulator</fullName>
    </submittedName>
</protein>
<organism evidence="10 11">
    <name type="scientific">Chryseobacterium nematophagum</name>
    <dbReference type="NCBI Taxonomy" id="2305228"/>
    <lineage>
        <taxon>Bacteria</taxon>
        <taxon>Pseudomonadati</taxon>
        <taxon>Bacteroidota</taxon>
        <taxon>Flavobacteriia</taxon>
        <taxon>Flavobacteriales</taxon>
        <taxon>Weeksellaceae</taxon>
        <taxon>Chryseobacterium group</taxon>
        <taxon>Chryseobacterium</taxon>
    </lineage>
</organism>
<evidence type="ECO:0000256" key="7">
    <source>
        <dbReference type="PROSITE-ProRule" id="PRU01091"/>
    </source>
</evidence>
<evidence type="ECO:0000256" key="5">
    <source>
        <dbReference type="ARBA" id="ARBA00023163"/>
    </source>
</evidence>